<dbReference type="RefSeq" id="WP_213101176.1">
    <property type="nucleotide sequence ID" value="NZ_JAGYPM010000001.1"/>
</dbReference>
<keyword evidence="1" id="KW-1133">Transmembrane helix</keyword>
<feature type="transmembrane region" description="Helical" evidence="1">
    <location>
        <begin position="57"/>
        <end position="74"/>
    </location>
</feature>
<evidence type="ECO:0000256" key="1">
    <source>
        <dbReference type="SAM" id="Phobius"/>
    </source>
</evidence>
<gene>
    <name evidence="2" type="ORF">KHA94_06085</name>
</gene>
<protein>
    <submittedName>
        <fullName evidence="2">Uncharacterized protein</fullName>
    </submittedName>
</protein>
<accession>A0ABS5NPM2</accession>
<organism evidence="2 3">
    <name type="scientific">Cytobacillus citreus</name>
    <dbReference type="NCBI Taxonomy" id="2833586"/>
    <lineage>
        <taxon>Bacteria</taxon>
        <taxon>Bacillati</taxon>
        <taxon>Bacillota</taxon>
        <taxon>Bacilli</taxon>
        <taxon>Bacillales</taxon>
        <taxon>Bacillaceae</taxon>
        <taxon>Cytobacillus</taxon>
    </lineage>
</organism>
<sequence>MAYLFFLVGIIFCIWQLSLARKGKVKTSLLIATLFSVIAVLMILFAVDFVKLYQTEIAIILWVLFSLALTKKSSTNYNRAQ</sequence>
<keyword evidence="1" id="KW-0812">Transmembrane</keyword>
<comment type="caution">
    <text evidence="2">The sequence shown here is derived from an EMBL/GenBank/DDBJ whole genome shotgun (WGS) entry which is preliminary data.</text>
</comment>
<evidence type="ECO:0000313" key="2">
    <source>
        <dbReference type="EMBL" id="MBS4189777.1"/>
    </source>
</evidence>
<evidence type="ECO:0000313" key="3">
    <source>
        <dbReference type="Proteomes" id="UP000681027"/>
    </source>
</evidence>
<feature type="transmembrane region" description="Helical" evidence="1">
    <location>
        <begin position="30"/>
        <end position="50"/>
    </location>
</feature>
<dbReference type="Proteomes" id="UP000681027">
    <property type="component" value="Unassembled WGS sequence"/>
</dbReference>
<proteinExistence type="predicted"/>
<dbReference type="EMBL" id="JAGYPM010000001">
    <property type="protein sequence ID" value="MBS4189777.1"/>
    <property type="molecule type" value="Genomic_DNA"/>
</dbReference>
<name>A0ABS5NPM2_9BACI</name>
<keyword evidence="3" id="KW-1185">Reference proteome</keyword>
<keyword evidence="1" id="KW-0472">Membrane</keyword>
<reference evidence="2 3" key="1">
    <citation type="submission" date="2021-05" db="EMBL/GenBank/DDBJ databases">
        <title>Novel Bacillus species.</title>
        <authorList>
            <person name="Liu G."/>
        </authorList>
    </citation>
    <scope>NUCLEOTIDE SEQUENCE [LARGE SCALE GENOMIC DNA]</scope>
    <source>
        <strain evidence="2 3">FJAT-49705</strain>
    </source>
</reference>